<dbReference type="SUPFAM" id="SSF81321">
    <property type="entry name" value="Family A G protein-coupled receptor-like"/>
    <property type="match status" value="1"/>
</dbReference>
<dbReference type="InterPro" id="IPR047130">
    <property type="entry name" value="7TM_GPCR_Srsx_nematod"/>
</dbReference>
<dbReference type="InterPro" id="IPR019424">
    <property type="entry name" value="7TM_GPCR_Srsx"/>
</dbReference>
<dbReference type="Gene3D" id="1.20.1070.10">
    <property type="entry name" value="Rhodopsin 7-helix transmembrane proteins"/>
    <property type="match status" value="1"/>
</dbReference>
<keyword evidence="8" id="KW-1185">Reference proteome</keyword>
<dbReference type="PANTHER" id="PTHR23360:SF17">
    <property type="entry name" value="G-PROTEIN COUPLED RECEPTORS FAMILY 1 PROFILE DOMAIN-CONTAINING PROTEIN"/>
    <property type="match status" value="1"/>
</dbReference>
<dbReference type="OMA" id="HIRSECY"/>
<dbReference type="eggNOG" id="ENOG502TH64">
    <property type="taxonomic scope" value="Eukaryota"/>
</dbReference>
<evidence type="ECO:0000313" key="7">
    <source>
        <dbReference type="EMBL" id="CCD62603.1"/>
    </source>
</evidence>
<evidence type="ECO:0000259" key="6">
    <source>
        <dbReference type="PROSITE" id="PS50262"/>
    </source>
</evidence>
<evidence type="ECO:0000256" key="5">
    <source>
        <dbReference type="SAM" id="Phobius"/>
    </source>
</evidence>
<dbReference type="HOGENOM" id="CLU_074191_0_0_1"/>
<protein>
    <submittedName>
        <fullName evidence="7">G-protein coupled receptors family 1 profile domain-containing protein</fullName>
    </submittedName>
</protein>
<dbReference type="KEGG" id="cel:CELE_F26G5.12"/>
<dbReference type="PANTHER" id="PTHR23360">
    <property type="entry name" value="G-PROTEIN COUPLED RECEPTORS FAMILY 1 PROFILE DOMAIN-CONTAINING PROTEIN-RELATED"/>
    <property type="match status" value="1"/>
</dbReference>
<evidence type="ECO:0000313" key="8">
    <source>
        <dbReference type="Proteomes" id="UP000001940"/>
    </source>
</evidence>
<dbReference type="AGR" id="WB:WBGene00044117"/>
<dbReference type="InterPro" id="IPR017452">
    <property type="entry name" value="GPCR_Rhodpsn_7TM"/>
</dbReference>
<keyword evidence="3 5" id="KW-1133">Transmembrane helix</keyword>
<dbReference type="GO" id="GO:0004930">
    <property type="term" value="F:G protein-coupled receptor activity"/>
    <property type="evidence" value="ECO:0007669"/>
    <property type="project" value="InterPro"/>
</dbReference>
<dbReference type="PROSITE" id="PS50262">
    <property type="entry name" value="G_PROTEIN_RECEP_F1_2"/>
    <property type="match status" value="1"/>
</dbReference>
<dbReference type="GO" id="GO:0016020">
    <property type="term" value="C:membrane"/>
    <property type="evidence" value="ECO:0007669"/>
    <property type="project" value="UniProtKB-SubCell"/>
</dbReference>
<dbReference type="InParanoid" id="Q5CCI6"/>
<dbReference type="EMBL" id="BX284605">
    <property type="protein sequence ID" value="CCD62603.1"/>
    <property type="molecule type" value="Genomic_DNA"/>
</dbReference>
<evidence type="ECO:0000256" key="3">
    <source>
        <dbReference type="ARBA" id="ARBA00022989"/>
    </source>
</evidence>
<sequence length="289" mass="34439">MSFLTTNLYFAAAYKVFFITFGTIGNLLFIHLNFRRKQLRSRTSVLQCFQCAFHIFCLFGSIFEGALNFMNPMNRYKCFWFISYFIFSQTAQDIIMLIIVLDILCFVQFPFLYMRISKIKYIFFTGFPVFITSCAITVYSYYVANYEYIPDCAPMFVLDTFSSIIHKILTLFLNGIVTFVYIILICIFYLKNQTGNQNSLKTMKRLQFSVAIFIFTWFFSQAIALFLRERDFQTTWEIILYVHNSFLTLLSFSNTFYVAIWQSDEYRNNFRLEWGFKRRVSTTNPNTFM</sequence>
<keyword evidence="2 5" id="KW-0812">Transmembrane</keyword>
<dbReference type="RefSeq" id="NP_001023863.1">
    <property type="nucleotide sequence ID" value="NM_001028692.3"/>
</dbReference>
<dbReference type="FunCoup" id="Q5CCI6">
    <property type="interactions" value="34"/>
</dbReference>
<dbReference type="PhylomeDB" id="Q5CCI6"/>
<gene>
    <name evidence="7 9" type="primary">srsx-10</name>
    <name evidence="7" type="ORF">CELE_F26G5.12</name>
    <name evidence="9" type="ORF">F26G5.12</name>
</gene>
<feature type="transmembrane region" description="Helical" evidence="5">
    <location>
        <begin position="44"/>
        <end position="63"/>
    </location>
</feature>
<feature type="transmembrane region" description="Helical" evidence="5">
    <location>
        <begin position="94"/>
        <end position="114"/>
    </location>
</feature>
<keyword evidence="4 5" id="KW-0472">Membrane</keyword>
<dbReference type="GeneID" id="3565803"/>
<feature type="transmembrane region" description="Helical" evidence="5">
    <location>
        <begin position="164"/>
        <end position="190"/>
    </location>
</feature>
<comment type="subcellular location">
    <subcellularLocation>
        <location evidence="1">Membrane</location>
    </subcellularLocation>
</comment>
<dbReference type="Proteomes" id="UP000001940">
    <property type="component" value="Chromosome V"/>
</dbReference>
<accession>Q5CCI6</accession>
<dbReference type="AlphaFoldDB" id="Q5CCI6"/>
<reference evidence="7 8" key="1">
    <citation type="journal article" date="1998" name="Science">
        <title>Genome sequence of the nematode C. elegans: a platform for investigating biology.</title>
        <authorList>
            <consortium name="The C. elegans sequencing consortium"/>
            <person name="Sulson J.E."/>
            <person name="Waterston R."/>
        </authorList>
    </citation>
    <scope>NUCLEOTIDE SEQUENCE [LARGE SCALE GENOMIC DNA]</scope>
    <source>
        <strain evidence="7 8">Bristol N2</strain>
    </source>
</reference>
<dbReference type="UCSC" id="F26G5.12">
    <property type="organism name" value="c. elegans"/>
</dbReference>
<dbReference type="PaxDb" id="6239-F26G5.12"/>
<feature type="domain" description="G-protein coupled receptors family 1 profile" evidence="6">
    <location>
        <begin position="25"/>
        <end position="261"/>
    </location>
</feature>
<dbReference type="WormBase" id="F26G5.12">
    <property type="protein sequence ID" value="CE38177"/>
    <property type="gene ID" value="WBGene00044117"/>
    <property type="gene designation" value="srsx-10"/>
</dbReference>
<evidence type="ECO:0000256" key="4">
    <source>
        <dbReference type="ARBA" id="ARBA00023136"/>
    </source>
</evidence>
<dbReference type="CTD" id="3565803"/>
<organism evidence="7 8">
    <name type="scientific">Caenorhabditis elegans</name>
    <dbReference type="NCBI Taxonomy" id="6239"/>
    <lineage>
        <taxon>Eukaryota</taxon>
        <taxon>Metazoa</taxon>
        <taxon>Ecdysozoa</taxon>
        <taxon>Nematoda</taxon>
        <taxon>Chromadorea</taxon>
        <taxon>Rhabditida</taxon>
        <taxon>Rhabditina</taxon>
        <taxon>Rhabditomorpha</taxon>
        <taxon>Rhabditoidea</taxon>
        <taxon>Rhabditidae</taxon>
        <taxon>Peloderinae</taxon>
        <taxon>Caenorhabditis</taxon>
    </lineage>
</organism>
<dbReference type="Pfam" id="PF10320">
    <property type="entry name" value="7TM_GPCR_Srsx"/>
    <property type="match status" value="1"/>
</dbReference>
<feature type="transmembrane region" description="Helical" evidence="5">
    <location>
        <begin position="210"/>
        <end position="227"/>
    </location>
</feature>
<feature type="transmembrane region" description="Helical" evidence="5">
    <location>
        <begin position="12"/>
        <end position="32"/>
    </location>
</feature>
<feature type="transmembrane region" description="Helical" evidence="5">
    <location>
        <begin position="121"/>
        <end position="144"/>
    </location>
</feature>
<dbReference type="SMART" id="SM01381">
    <property type="entry name" value="7TM_GPCR_Srsx"/>
    <property type="match status" value="1"/>
</dbReference>
<feature type="transmembrane region" description="Helical" evidence="5">
    <location>
        <begin position="239"/>
        <end position="261"/>
    </location>
</feature>
<evidence type="ECO:0000313" key="9">
    <source>
        <dbReference type="WormBase" id="F26G5.12"/>
    </source>
</evidence>
<proteinExistence type="predicted"/>
<evidence type="ECO:0000256" key="1">
    <source>
        <dbReference type="ARBA" id="ARBA00004370"/>
    </source>
</evidence>
<dbReference type="InterPro" id="IPR000276">
    <property type="entry name" value="GPCR_Rhodpsn"/>
</dbReference>
<evidence type="ECO:0000256" key="2">
    <source>
        <dbReference type="ARBA" id="ARBA00022692"/>
    </source>
</evidence>
<dbReference type="STRING" id="6239.F26G5.12.1"/>
<keyword evidence="7" id="KW-0675">Receptor</keyword>
<name>Q5CCI6_CAEEL</name>
<dbReference type="SMR" id="Q5CCI6"/>